<dbReference type="Pfam" id="PF03544">
    <property type="entry name" value="TonB_C"/>
    <property type="match status" value="1"/>
</dbReference>
<protein>
    <submittedName>
        <fullName evidence="3">Energy transducer TonB</fullName>
    </submittedName>
</protein>
<organism evidence="3 4">
    <name type="scientific">Mucilaginibacter ginsenosidivorax</name>
    <dbReference type="NCBI Taxonomy" id="862126"/>
    <lineage>
        <taxon>Bacteria</taxon>
        <taxon>Pseudomonadati</taxon>
        <taxon>Bacteroidota</taxon>
        <taxon>Sphingobacteriia</taxon>
        <taxon>Sphingobacteriales</taxon>
        <taxon>Sphingobacteriaceae</taxon>
        <taxon>Mucilaginibacter</taxon>
    </lineage>
</organism>
<dbReference type="EMBL" id="CP042437">
    <property type="protein sequence ID" value="QEC75740.1"/>
    <property type="molecule type" value="Genomic_DNA"/>
</dbReference>
<dbReference type="InterPro" id="IPR051045">
    <property type="entry name" value="TonB-dependent_transducer"/>
</dbReference>
<dbReference type="Proteomes" id="UP000321362">
    <property type="component" value="Chromosome"/>
</dbReference>
<name>A0A5B8VW50_9SPHI</name>
<dbReference type="GO" id="GO:0098797">
    <property type="term" value="C:plasma membrane protein complex"/>
    <property type="evidence" value="ECO:0007669"/>
    <property type="project" value="TreeGrafter"/>
</dbReference>
<feature type="chain" id="PRO_5022699734" evidence="1">
    <location>
        <begin position="18"/>
        <end position="209"/>
    </location>
</feature>
<dbReference type="AlphaFoldDB" id="A0A5B8VW50"/>
<dbReference type="RefSeq" id="WP_147052930.1">
    <property type="nucleotide sequence ID" value="NZ_CP042437.1"/>
</dbReference>
<dbReference type="GO" id="GO:0031992">
    <property type="term" value="F:energy transducer activity"/>
    <property type="evidence" value="ECO:0007669"/>
    <property type="project" value="TreeGrafter"/>
</dbReference>
<accession>A0A5B8VW50</accession>
<evidence type="ECO:0000256" key="1">
    <source>
        <dbReference type="SAM" id="SignalP"/>
    </source>
</evidence>
<dbReference type="PROSITE" id="PS52015">
    <property type="entry name" value="TONB_CTD"/>
    <property type="match status" value="1"/>
</dbReference>
<evidence type="ECO:0000313" key="3">
    <source>
        <dbReference type="EMBL" id="QEC75740.1"/>
    </source>
</evidence>
<dbReference type="OrthoDB" id="649093at2"/>
<evidence type="ECO:0000313" key="4">
    <source>
        <dbReference type="Proteomes" id="UP000321362"/>
    </source>
</evidence>
<dbReference type="Gene3D" id="3.30.1150.10">
    <property type="match status" value="1"/>
</dbReference>
<dbReference type="GO" id="GO:0055085">
    <property type="term" value="P:transmembrane transport"/>
    <property type="evidence" value="ECO:0007669"/>
    <property type="project" value="InterPro"/>
</dbReference>
<dbReference type="PANTHER" id="PTHR33446">
    <property type="entry name" value="PROTEIN TONB-RELATED"/>
    <property type="match status" value="1"/>
</dbReference>
<proteinExistence type="predicted"/>
<dbReference type="SUPFAM" id="SSF74653">
    <property type="entry name" value="TolA/TonB C-terminal domain"/>
    <property type="match status" value="1"/>
</dbReference>
<keyword evidence="4" id="KW-1185">Reference proteome</keyword>
<feature type="signal peptide" evidence="1">
    <location>
        <begin position="1"/>
        <end position="17"/>
    </location>
</feature>
<dbReference type="PANTHER" id="PTHR33446:SF2">
    <property type="entry name" value="PROTEIN TONB"/>
    <property type="match status" value="1"/>
</dbReference>
<dbReference type="KEGG" id="mgk:FSB76_07160"/>
<dbReference type="InterPro" id="IPR037682">
    <property type="entry name" value="TonB_C"/>
</dbReference>
<sequence>MKPYYLLFIAIANSSFASPVLKTDTTKKADAKTIHASIETLPEFPGGVPAFINYIGRNLKYPEVAKLIGINGKLKMTIVIDKDGKVVDAAPINCIGAGCEAEAVSVLQNSPQWKPGIQNGRSVRVQYTVPISFSIPKGNIYLNQLRKSDYGFVFNIKGTLYTIDEAEKLLGKEFPSDQVEIADPFYNGDNIEKFKMPDKKEVYLLRIKA</sequence>
<reference evidence="3 4" key="1">
    <citation type="journal article" date="2013" name="J. Microbiol.">
        <title>Mucilaginibacter ginsenosidivorax sp. nov., with ginsenoside converting activity isolated from sediment.</title>
        <authorList>
            <person name="Kim J.K."/>
            <person name="Choi T.E."/>
            <person name="Liu Q.M."/>
            <person name="Park H.Y."/>
            <person name="Yi T.H."/>
            <person name="Yoon M.H."/>
            <person name="Kim S.C."/>
            <person name="Im W.T."/>
        </authorList>
    </citation>
    <scope>NUCLEOTIDE SEQUENCE [LARGE SCALE GENOMIC DNA]</scope>
    <source>
        <strain evidence="3 4">KHI28</strain>
    </source>
</reference>
<gene>
    <name evidence="3" type="ORF">FSB76_07160</name>
</gene>
<evidence type="ECO:0000259" key="2">
    <source>
        <dbReference type="PROSITE" id="PS52015"/>
    </source>
</evidence>
<keyword evidence="1" id="KW-0732">Signal</keyword>
<feature type="domain" description="TonB C-terminal" evidence="2">
    <location>
        <begin position="46"/>
        <end position="142"/>
    </location>
</feature>